<feature type="compositionally biased region" description="Low complexity" evidence="1">
    <location>
        <begin position="460"/>
        <end position="475"/>
    </location>
</feature>
<keyword evidence="3" id="KW-1185">Reference proteome</keyword>
<feature type="region of interest" description="Disordered" evidence="1">
    <location>
        <begin position="441"/>
        <end position="536"/>
    </location>
</feature>
<organism evidence="2 3">
    <name type="scientific">Artemia franciscana</name>
    <name type="common">Brine shrimp</name>
    <name type="synonym">Artemia sanfranciscana</name>
    <dbReference type="NCBI Taxonomy" id="6661"/>
    <lineage>
        <taxon>Eukaryota</taxon>
        <taxon>Metazoa</taxon>
        <taxon>Ecdysozoa</taxon>
        <taxon>Arthropoda</taxon>
        <taxon>Crustacea</taxon>
        <taxon>Branchiopoda</taxon>
        <taxon>Anostraca</taxon>
        <taxon>Artemiidae</taxon>
        <taxon>Artemia</taxon>
    </lineage>
</organism>
<name>A0AA88HV41_ARTSF</name>
<sequence>MLLSIYDLTCPLKSMKIRKKAARKPWVDDGLLQMIDMRNALYTANINEPNEFSSAQFKDQRNLVNSTRRKKMRNYCGEEFKKNASNPKATWKIINEVIRGSPAPQQYSLNVGGEIVRDFDKVCGLFAYHFSKIGETVQSEAAVNNELLIEESTFEDLRDSPETNSESVKYSTKYFVSDKFRTIGCFTIDSEISRLTKNAVKDLKRLKTKEDVFNYIDDFGSHYPAPRNVFHYGGIQKSYRSEIENSRSINAESLSCDWMNYSSEDKFIKQVLSQPKLGRISSRGHQVLPVWDLIKEQYTVQAEIIRKAWIENEEKMNDERIQKSYRSEIENSRSINAESLSCDWMNYSSEDEFIKQVLSQPKLGRISSRGHQVLPVWDLIKEQYPVQADIIRKAWIENEEKMNDESERRRLAASETMTREINSILRQEPSKTTLPVQGLPLPAPEMTLPAPGPTLPASEPTLLAPGTTLPAAGPTLPAPGLPLPAREMTLPALGPALTSPGPHSTSLTAPEDDSQKPSTSHAVSKDMKEQQNFWKM</sequence>
<evidence type="ECO:0000313" key="3">
    <source>
        <dbReference type="Proteomes" id="UP001187531"/>
    </source>
</evidence>
<proteinExistence type="predicted"/>
<protein>
    <submittedName>
        <fullName evidence="2">Uncharacterized protein</fullName>
    </submittedName>
</protein>
<feature type="non-terminal residue" evidence="2">
    <location>
        <position position="536"/>
    </location>
</feature>
<accession>A0AA88HV41</accession>
<reference evidence="2" key="1">
    <citation type="submission" date="2023-07" db="EMBL/GenBank/DDBJ databases">
        <title>Chromosome-level genome assembly of Artemia franciscana.</title>
        <authorList>
            <person name="Jo E."/>
        </authorList>
    </citation>
    <scope>NUCLEOTIDE SEQUENCE</scope>
    <source>
        <tissue evidence="2">Whole body</tissue>
    </source>
</reference>
<gene>
    <name evidence="2" type="ORF">QYM36_005829</name>
</gene>
<dbReference type="Proteomes" id="UP001187531">
    <property type="component" value="Unassembled WGS sequence"/>
</dbReference>
<dbReference type="AlphaFoldDB" id="A0AA88HV41"/>
<evidence type="ECO:0000313" key="2">
    <source>
        <dbReference type="EMBL" id="KAK2718615.1"/>
    </source>
</evidence>
<evidence type="ECO:0000256" key="1">
    <source>
        <dbReference type="SAM" id="MobiDB-lite"/>
    </source>
</evidence>
<comment type="caution">
    <text evidence="2">The sequence shown here is derived from an EMBL/GenBank/DDBJ whole genome shotgun (WGS) entry which is preliminary data.</text>
</comment>
<dbReference type="EMBL" id="JAVRJZ010000009">
    <property type="protein sequence ID" value="KAK2718615.1"/>
    <property type="molecule type" value="Genomic_DNA"/>
</dbReference>